<dbReference type="Gene3D" id="3.40.50.300">
    <property type="entry name" value="P-loop containing nucleotide triphosphate hydrolases"/>
    <property type="match status" value="1"/>
</dbReference>
<evidence type="ECO:0000313" key="2">
    <source>
        <dbReference type="Proteomes" id="UP000199628"/>
    </source>
</evidence>
<dbReference type="OrthoDB" id="7687351at2"/>
<evidence type="ECO:0000313" key="1">
    <source>
        <dbReference type="EMBL" id="SDE59363.1"/>
    </source>
</evidence>
<keyword evidence="2" id="KW-1185">Reference proteome</keyword>
<dbReference type="Proteomes" id="UP000199628">
    <property type="component" value="Unassembled WGS sequence"/>
</dbReference>
<proteinExistence type="predicted"/>
<accession>A0A1G7E6V9</accession>
<sequence>MQIGFGKKFIFVANTKTASTSIEAALMRYSDIVRAGDPRRKHTSLYEGIRTYPVVFRNPHHRPESYFKFGVMRDPIEWIGSWYRYRSGNKVESPLPADMSFADFWARADWNIRFGNGQKHLQRNMFTTPDGDLLADVIIPYHKVSEMFAEICTLLKIDDPLPRKNVSQRTDTGWIPQDLLEEMRTFYAEDYALYNRLDEVNAEGMARLRAGQGGFRPFPEPAVQRQA</sequence>
<gene>
    <name evidence="1" type="ORF">SAMN04488239_12411</name>
</gene>
<dbReference type="SUPFAM" id="SSF52540">
    <property type="entry name" value="P-loop containing nucleoside triphosphate hydrolases"/>
    <property type="match status" value="1"/>
</dbReference>
<reference evidence="2" key="1">
    <citation type="submission" date="2016-10" db="EMBL/GenBank/DDBJ databases">
        <authorList>
            <person name="Varghese N."/>
            <person name="Submissions S."/>
        </authorList>
    </citation>
    <scope>NUCLEOTIDE SEQUENCE [LARGE SCALE GENOMIC DNA]</scope>
    <source>
        <strain evidence="2">CGMCC 1.9108</strain>
    </source>
</reference>
<dbReference type="RefSeq" id="WP_093037312.1">
    <property type="nucleotide sequence ID" value="NZ_FMZV01000024.1"/>
</dbReference>
<name>A0A1G7E6V9_9RHOB</name>
<dbReference type="EMBL" id="FMZV01000024">
    <property type="protein sequence ID" value="SDE59363.1"/>
    <property type="molecule type" value="Genomic_DNA"/>
</dbReference>
<dbReference type="STRING" id="639004.SAMN04488239_12411"/>
<dbReference type="InterPro" id="IPR027417">
    <property type="entry name" value="P-loop_NTPase"/>
</dbReference>
<dbReference type="AlphaFoldDB" id="A0A1G7E6V9"/>
<evidence type="ECO:0008006" key="3">
    <source>
        <dbReference type="Google" id="ProtNLM"/>
    </source>
</evidence>
<organism evidence="1 2">
    <name type="scientific">Ruegeria marina</name>
    <dbReference type="NCBI Taxonomy" id="639004"/>
    <lineage>
        <taxon>Bacteria</taxon>
        <taxon>Pseudomonadati</taxon>
        <taxon>Pseudomonadota</taxon>
        <taxon>Alphaproteobacteria</taxon>
        <taxon>Rhodobacterales</taxon>
        <taxon>Roseobacteraceae</taxon>
        <taxon>Ruegeria</taxon>
    </lineage>
</organism>
<protein>
    <recommendedName>
        <fullName evidence="3">Sulfotransferase family protein</fullName>
    </recommendedName>
</protein>